<protein>
    <submittedName>
        <fullName evidence="3">Uncharacterized protein</fullName>
    </submittedName>
</protein>
<sequence length="149" mass="16888">MADVGDAAGLFLIRLLFIGLLEVGPGRDGIDLGPPVLDLRARDRLIKQEKDLTKRLENFWFDSSNLMEVSWKGREKERPGNDSYPKKGSNRHEGGKKESESSQEENTSSSESEASNDHTSYEGDLLMVRRLMSSMVPGLRKALLHHYRW</sequence>
<feature type="region of interest" description="Disordered" evidence="1">
    <location>
        <begin position="71"/>
        <end position="121"/>
    </location>
</feature>
<gene>
    <name evidence="3" type="ORF">CR513_13515</name>
</gene>
<evidence type="ECO:0000256" key="2">
    <source>
        <dbReference type="SAM" id="SignalP"/>
    </source>
</evidence>
<proteinExistence type="predicted"/>
<feature type="chain" id="PRO_5016779504" evidence="2">
    <location>
        <begin position="27"/>
        <end position="149"/>
    </location>
</feature>
<comment type="caution">
    <text evidence="3">The sequence shown here is derived from an EMBL/GenBank/DDBJ whole genome shotgun (WGS) entry which is preliminary data.</text>
</comment>
<keyword evidence="4" id="KW-1185">Reference proteome</keyword>
<dbReference type="EMBL" id="QJKJ01002423">
    <property type="protein sequence ID" value="RDY02957.1"/>
    <property type="molecule type" value="Genomic_DNA"/>
</dbReference>
<feature type="compositionally biased region" description="Basic and acidic residues" evidence="1">
    <location>
        <begin position="71"/>
        <end position="80"/>
    </location>
</feature>
<accession>A0A371HJK0</accession>
<dbReference type="AlphaFoldDB" id="A0A371HJK0"/>
<feature type="compositionally biased region" description="Basic and acidic residues" evidence="1">
    <location>
        <begin position="90"/>
        <end position="100"/>
    </location>
</feature>
<evidence type="ECO:0000256" key="1">
    <source>
        <dbReference type="SAM" id="MobiDB-lite"/>
    </source>
</evidence>
<evidence type="ECO:0000313" key="4">
    <source>
        <dbReference type="Proteomes" id="UP000257109"/>
    </source>
</evidence>
<reference evidence="3" key="1">
    <citation type="submission" date="2018-05" db="EMBL/GenBank/DDBJ databases">
        <title>Draft genome of Mucuna pruriens seed.</title>
        <authorList>
            <person name="Nnadi N.E."/>
            <person name="Vos R."/>
            <person name="Hasami M.H."/>
            <person name="Devisetty U.K."/>
            <person name="Aguiy J.C."/>
        </authorList>
    </citation>
    <scope>NUCLEOTIDE SEQUENCE [LARGE SCALE GENOMIC DNA]</scope>
    <source>
        <strain evidence="3">JCA_2017</strain>
    </source>
</reference>
<organism evidence="3 4">
    <name type="scientific">Mucuna pruriens</name>
    <name type="common">Velvet bean</name>
    <name type="synonym">Dolichos pruriens</name>
    <dbReference type="NCBI Taxonomy" id="157652"/>
    <lineage>
        <taxon>Eukaryota</taxon>
        <taxon>Viridiplantae</taxon>
        <taxon>Streptophyta</taxon>
        <taxon>Embryophyta</taxon>
        <taxon>Tracheophyta</taxon>
        <taxon>Spermatophyta</taxon>
        <taxon>Magnoliopsida</taxon>
        <taxon>eudicotyledons</taxon>
        <taxon>Gunneridae</taxon>
        <taxon>Pentapetalae</taxon>
        <taxon>rosids</taxon>
        <taxon>fabids</taxon>
        <taxon>Fabales</taxon>
        <taxon>Fabaceae</taxon>
        <taxon>Papilionoideae</taxon>
        <taxon>50 kb inversion clade</taxon>
        <taxon>NPAAA clade</taxon>
        <taxon>indigoferoid/millettioid clade</taxon>
        <taxon>Phaseoleae</taxon>
        <taxon>Mucuna</taxon>
    </lineage>
</organism>
<feature type="signal peptide" evidence="2">
    <location>
        <begin position="1"/>
        <end position="26"/>
    </location>
</feature>
<name>A0A371HJK0_MUCPR</name>
<evidence type="ECO:0000313" key="3">
    <source>
        <dbReference type="EMBL" id="RDY02957.1"/>
    </source>
</evidence>
<feature type="non-terminal residue" evidence="3">
    <location>
        <position position="1"/>
    </location>
</feature>
<keyword evidence="2" id="KW-0732">Signal</keyword>
<feature type="compositionally biased region" description="Low complexity" evidence="1">
    <location>
        <begin position="104"/>
        <end position="113"/>
    </location>
</feature>
<dbReference type="Proteomes" id="UP000257109">
    <property type="component" value="Unassembled WGS sequence"/>
</dbReference>